<protein>
    <submittedName>
        <fullName evidence="3">Phosphatase PAP2 family protein</fullName>
    </submittedName>
</protein>
<feature type="transmembrane region" description="Helical" evidence="1">
    <location>
        <begin position="21"/>
        <end position="42"/>
    </location>
</feature>
<evidence type="ECO:0000313" key="4">
    <source>
        <dbReference type="Proteomes" id="UP001199319"/>
    </source>
</evidence>
<feature type="transmembrane region" description="Helical" evidence="1">
    <location>
        <begin position="278"/>
        <end position="300"/>
    </location>
</feature>
<sequence length="306" mass="33817">MNLLYALESVRTPFWDAVFSAVTHLGEETVFMVAAILIFWCVSKQEGYYLLLMGFFGTVVNQFLKLLFRIPRPWVRDPDFTIVESARAQATGYSFPSGHTQNAVATFGGIARSTRQPWVRWACVAVLLLVSFSRLYLGVHTPLDVGVSFAVAGVMVLTLYPLIRQADRKPSLMAGLIAGMLLVGIAYLVFAYVYPFPADVDAANLAHGQENGWKLLGATVGFGIAWWLDRRYIHFDTRAVWWVQLLKVVLGLALLMGIRAGLKGPLLALFGSAGVAGAVRYGIMVLFAGAVWPAAFRYMARWGKKD</sequence>
<feature type="domain" description="Phosphatidic acid phosphatase type 2/haloperoxidase" evidence="2">
    <location>
        <begin position="46"/>
        <end position="160"/>
    </location>
</feature>
<dbReference type="Gene3D" id="1.20.144.10">
    <property type="entry name" value="Phosphatidic acid phosphatase type 2/haloperoxidase"/>
    <property type="match status" value="1"/>
</dbReference>
<feature type="transmembrane region" description="Helical" evidence="1">
    <location>
        <begin position="240"/>
        <end position="258"/>
    </location>
</feature>
<evidence type="ECO:0000256" key="1">
    <source>
        <dbReference type="SAM" id="Phobius"/>
    </source>
</evidence>
<dbReference type="Proteomes" id="UP001199319">
    <property type="component" value="Unassembled WGS sequence"/>
</dbReference>
<keyword evidence="1" id="KW-0472">Membrane</keyword>
<reference evidence="3" key="1">
    <citation type="submission" date="2021-10" db="EMBL/GenBank/DDBJ databases">
        <title>Anaerobic single-cell dispensing facilitates the cultivation of human gut bacteria.</title>
        <authorList>
            <person name="Afrizal A."/>
        </authorList>
    </citation>
    <scope>NUCLEOTIDE SEQUENCE</scope>
    <source>
        <strain evidence="3">CLA-AA-H272</strain>
    </source>
</reference>
<dbReference type="SUPFAM" id="SSF48317">
    <property type="entry name" value="Acid phosphatase/Vanadium-dependent haloperoxidase"/>
    <property type="match status" value="1"/>
</dbReference>
<accession>A0AAE3DGP6</accession>
<dbReference type="SMART" id="SM00014">
    <property type="entry name" value="acidPPc"/>
    <property type="match status" value="1"/>
</dbReference>
<dbReference type="PANTHER" id="PTHR14969">
    <property type="entry name" value="SPHINGOSINE-1-PHOSPHATE PHOSPHOHYDROLASE"/>
    <property type="match status" value="1"/>
</dbReference>
<dbReference type="AlphaFoldDB" id="A0AAE3DGP6"/>
<dbReference type="RefSeq" id="WP_302929894.1">
    <property type="nucleotide sequence ID" value="NZ_JAJEPW010000067.1"/>
</dbReference>
<feature type="transmembrane region" description="Helical" evidence="1">
    <location>
        <begin position="212"/>
        <end position="228"/>
    </location>
</feature>
<proteinExistence type="predicted"/>
<keyword evidence="4" id="KW-1185">Reference proteome</keyword>
<name>A0AAE3DGP6_9FIRM</name>
<evidence type="ECO:0000313" key="3">
    <source>
        <dbReference type="EMBL" id="MCC2130746.1"/>
    </source>
</evidence>
<comment type="caution">
    <text evidence="3">The sequence shown here is derived from an EMBL/GenBank/DDBJ whole genome shotgun (WGS) entry which is preliminary data.</text>
</comment>
<dbReference type="InterPro" id="IPR000326">
    <property type="entry name" value="PAP2/HPO"/>
</dbReference>
<dbReference type="EMBL" id="JAJEPW010000067">
    <property type="protein sequence ID" value="MCC2130746.1"/>
    <property type="molecule type" value="Genomic_DNA"/>
</dbReference>
<dbReference type="InterPro" id="IPR036938">
    <property type="entry name" value="PAP2/HPO_sf"/>
</dbReference>
<organism evidence="3 4">
    <name type="scientific">Brotocaccenecus cirricatena</name>
    <dbReference type="NCBI Taxonomy" id="3064195"/>
    <lineage>
        <taxon>Bacteria</taxon>
        <taxon>Bacillati</taxon>
        <taxon>Bacillota</taxon>
        <taxon>Clostridia</taxon>
        <taxon>Eubacteriales</taxon>
        <taxon>Oscillospiraceae</taxon>
        <taxon>Brotocaccenecus</taxon>
    </lineage>
</organism>
<gene>
    <name evidence="3" type="ORF">LKD37_14740</name>
</gene>
<dbReference type="Pfam" id="PF01569">
    <property type="entry name" value="PAP2"/>
    <property type="match status" value="1"/>
</dbReference>
<feature type="transmembrane region" description="Helical" evidence="1">
    <location>
        <begin position="172"/>
        <end position="192"/>
    </location>
</feature>
<dbReference type="PANTHER" id="PTHR14969:SF13">
    <property type="entry name" value="AT30094P"/>
    <property type="match status" value="1"/>
</dbReference>
<keyword evidence="1" id="KW-0812">Transmembrane</keyword>
<feature type="transmembrane region" description="Helical" evidence="1">
    <location>
        <begin position="48"/>
        <end position="68"/>
    </location>
</feature>
<evidence type="ECO:0000259" key="2">
    <source>
        <dbReference type="SMART" id="SM00014"/>
    </source>
</evidence>
<feature type="transmembrane region" description="Helical" evidence="1">
    <location>
        <begin position="145"/>
        <end position="163"/>
    </location>
</feature>
<keyword evidence="1" id="KW-1133">Transmembrane helix</keyword>